<keyword evidence="1" id="KW-0472">Membrane</keyword>
<dbReference type="EMBL" id="MARB01000033">
    <property type="protein sequence ID" value="ODJ85854.1"/>
    <property type="molecule type" value="Genomic_DNA"/>
</dbReference>
<evidence type="ECO:0000256" key="1">
    <source>
        <dbReference type="SAM" id="Phobius"/>
    </source>
</evidence>
<proteinExistence type="predicted"/>
<evidence type="ECO:0000313" key="2">
    <source>
        <dbReference type="EMBL" id="ODJ85854.1"/>
    </source>
</evidence>
<feature type="transmembrane region" description="Helical" evidence="1">
    <location>
        <begin position="6"/>
        <end position="28"/>
    </location>
</feature>
<feature type="transmembrane region" description="Helical" evidence="1">
    <location>
        <begin position="66"/>
        <end position="88"/>
    </location>
</feature>
<dbReference type="Proteomes" id="UP000094769">
    <property type="component" value="Unassembled WGS sequence"/>
</dbReference>
<comment type="caution">
    <text evidence="2">The sequence shown here is derived from an EMBL/GenBank/DDBJ whole genome shotgun (WGS) entry which is preliminary data.</text>
</comment>
<sequence>MKRPGFLEGVGVALVATIGGGVLFSALITVFVTDFVLHLLIATMGLIYVIYLLRRSGEKVGRLTSVSVWLAAAVVIWLMGLGLPLYLMAHLGLVWLIRSLYFYSSLISALADLALVLFGLVASVWALLQTGNLFLGVWSFFLVQALFVFIPNTWKRASKQATTVDSTDDGFQLAHRTAEAALAKISTSR</sequence>
<dbReference type="AlphaFoldDB" id="A0A7Z1AEA5"/>
<keyword evidence="1" id="KW-1133">Transmembrane helix</keyword>
<accession>A0A7Z1AEA5</accession>
<keyword evidence="3" id="KW-1185">Reference proteome</keyword>
<feature type="transmembrane region" description="Helical" evidence="1">
    <location>
        <begin position="133"/>
        <end position="150"/>
    </location>
</feature>
<dbReference type="RefSeq" id="WP_069128222.1">
    <property type="nucleotide sequence ID" value="NZ_MARB01000033.1"/>
</dbReference>
<keyword evidence="1" id="KW-0812">Transmembrane</keyword>
<name>A0A7Z1AEA5_9GAMM</name>
<organism evidence="2 3">
    <name type="scientific">Candidatus Thiodiazotropha endolucinida</name>
    <dbReference type="NCBI Taxonomy" id="1655433"/>
    <lineage>
        <taxon>Bacteria</taxon>
        <taxon>Pseudomonadati</taxon>
        <taxon>Pseudomonadota</taxon>
        <taxon>Gammaproteobacteria</taxon>
        <taxon>Chromatiales</taxon>
        <taxon>Sedimenticolaceae</taxon>
        <taxon>Candidatus Thiodiazotropha</taxon>
    </lineage>
</organism>
<gene>
    <name evidence="2" type="ORF">CODIS_39030</name>
</gene>
<feature type="transmembrane region" description="Helical" evidence="1">
    <location>
        <begin position="100"/>
        <end position="127"/>
    </location>
</feature>
<protein>
    <submittedName>
        <fullName evidence="2">Uncharacterized protein</fullName>
    </submittedName>
</protein>
<reference evidence="2 3" key="1">
    <citation type="submission" date="2016-06" db="EMBL/GenBank/DDBJ databases">
        <title>Genome sequence of endosymbiont of Candidatus Endolucinida thiodiazotropha.</title>
        <authorList>
            <person name="Poehlein A."/>
            <person name="Koenig S."/>
            <person name="Heiden S.E."/>
            <person name="Thuermer A."/>
            <person name="Voget S."/>
            <person name="Daniel R."/>
            <person name="Markert S."/>
            <person name="Gros O."/>
            <person name="Schweder T."/>
        </authorList>
    </citation>
    <scope>NUCLEOTIDE SEQUENCE [LARGE SCALE GENOMIC DNA]</scope>
    <source>
        <strain evidence="2 3">COS</strain>
    </source>
</reference>
<evidence type="ECO:0000313" key="3">
    <source>
        <dbReference type="Proteomes" id="UP000094769"/>
    </source>
</evidence>
<dbReference type="OrthoDB" id="5568716at2"/>
<feature type="transmembrane region" description="Helical" evidence="1">
    <location>
        <begin position="35"/>
        <end position="54"/>
    </location>
</feature>